<dbReference type="EMBL" id="LAZR01008735">
    <property type="protein sequence ID" value="KKM76859.1"/>
    <property type="molecule type" value="Genomic_DNA"/>
</dbReference>
<keyword evidence="1" id="KW-0175">Coiled coil</keyword>
<evidence type="ECO:0000313" key="2">
    <source>
        <dbReference type="EMBL" id="KKM76859.1"/>
    </source>
</evidence>
<evidence type="ECO:0000256" key="1">
    <source>
        <dbReference type="SAM" id="Coils"/>
    </source>
</evidence>
<reference evidence="2" key="1">
    <citation type="journal article" date="2015" name="Nature">
        <title>Complex archaea that bridge the gap between prokaryotes and eukaryotes.</title>
        <authorList>
            <person name="Spang A."/>
            <person name="Saw J.H."/>
            <person name="Jorgensen S.L."/>
            <person name="Zaremba-Niedzwiedzka K."/>
            <person name="Martijn J."/>
            <person name="Lind A.E."/>
            <person name="van Eijk R."/>
            <person name="Schleper C."/>
            <person name="Guy L."/>
            <person name="Ettema T.J."/>
        </authorList>
    </citation>
    <scope>NUCLEOTIDE SEQUENCE</scope>
</reference>
<protein>
    <submittedName>
        <fullName evidence="2">Uncharacterized protein</fullName>
    </submittedName>
</protein>
<proteinExistence type="predicted"/>
<organism evidence="2">
    <name type="scientific">marine sediment metagenome</name>
    <dbReference type="NCBI Taxonomy" id="412755"/>
    <lineage>
        <taxon>unclassified sequences</taxon>
        <taxon>metagenomes</taxon>
        <taxon>ecological metagenomes</taxon>
    </lineage>
</organism>
<sequence length="199" mass="23422">MRRNTIFIGLLHANKKSKKDGKCRQCQKPIRAGELHALVMTRFGKVQDLIRGLRVTQESKKRDKYEEPTGRPIGKKEGLRYSRIHMTCLAIWMIGYYTRKSEWRREHRKGGRPTGTGALSQLTVEEKLTRRRLVRRRAELLRKITKEEDKELLLKLARKLKDVEGQMDIPVAEKLARRHPEAIKQLRRKDQIIRSYSIA</sequence>
<accession>A0A0F9K453</accession>
<feature type="coiled-coil region" evidence="1">
    <location>
        <begin position="130"/>
        <end position="166"/>
    </location>
</feature>
<comment type="caution">
    <text evidence="2">The sequence shown here is derived from an EMBL/GenBank/DDBJ whole genome shotgun (WGS) entry which is preliminary data.</text>
</comment>
<dbReference type="AlphaFoldDB" id="A0A0F9K453"/>
<gene>
    <name evidence="2" type="ORF">LCGC14_1375900</name>
</gene>
<name>A0A0F9K453_9ZZZZ</name>